<organism evidence="4 5">
    <name type="scientific">Butyricimonas paravirosa</name>
    <dbReference type="NCBI Taxonomy" id="1472417"/>
    <lineage>
        <taxon>Bacteria</taxon>
        <taxon>Pseudomonadati</taxon>
        <taxon>Bacteroidota</taxon>
        <taxon>Bacteroidia</taxon>
        <taxon>Bacteroidales</taxon>
        <taxon>Odoribacteraceae</taxon>
        <taxon>Butyricimonas</taxon>
    </lineage>
</organism>
<evidence type="ECO:0000313" key="4">
    <source>
        <dbReference type="EMBL" id="WOF11813.1"/>
    </source>
</evidence>
<proteinExistence type="predicted"/>
<gene>
    <name evidence="4" type="ORF">F1644_05835</name>
</gene>
<feature type="domain" description="FecR protein" evidence="2">
    <location>
        <begin position="198"/>
        <end position="292"/>
    </location>
</feature>
<evidence type="ECO:0000259" key="2">
    <source>
        <dbReference type="Pfam" id="PF04773"/>
    </source>
</evidence>
<dbReference type="Pfam" id="PF16344">
    <property type="entry name" value="FecR_C"/>
    <property type="match status" value="1"/>
</dbReference>
<dbReference type="Gene3D" id="3.55.50.30">
    <property type="match status" value="1"/>
</dbReference>
<keyword evidence="1" id="KW-0472">Membrane</keyword>
<sequence length="405" mass="47068">MFLMCRMRENYEYDMFENYSEVVMLLVKVRQQNLTEEEEEKVRSWREESPENEVLYAKVMSVEFMKMKMAQRARTDSERAYAKVKRRAQRRVRVRRFCYLSSAVASVFLLLGGWFYFDRMELSGLERLNAASEIIAEGSKAELILSSGECVMLGKGQLDSVWMHEGMEVHSTEGRVSYTGERLCREKCDTEELQYNILRVPRGGEYSVVLGDGTSVCLNSESELRYPVQFDRGERRVFLRGEGYFEVAKDPEHPFVVEVEDAKIEVLGTIFNVSGYAEEERVVTTLVEGVVRLSSDNESVLLEPNEQGVLDKDGHLSKVEVNVFPYVAWQKGLFVFRQQSLERVMQVVSRWYDVKVVFKDEETKRISFTGNMRRYGNFEQVVRMLEMTGGLNFNIEGRTIYITEK</sequence>
<feature type="domain" description="Protein FecR C-terminal" evidence="3">
    <location>
        <begin position="334"/>
        <end position="402"/>
    </location>
</feature>
<evidence type="ECO:0000256" key="1">
    <source>
        <dbReference type="SAM" id="Phobius"/>
    </source>
</evidence>
<protein>
    <submittedName>
        <fullName evidence="4">FecR family protein</fullName>
    </submittedName>
</protein>
<reference evidence="4 5" key="1">
    <citation type="submission" date="2019-09" db="EMBL/GenBank/DDBJ databases">
        <title>Butyricimonas paravirosa DSM 105722 (=214-4 = JCM 18677 = CCUG 65563).</title>
        <authorList>
            <person name="Le Roy T."/>
            <person name="Cani P.D."/>
        </authorList>
    </citation>
    <scope>NUCLEOTIDE SEQUENCE [LARGE SCALE GENOMIC DNA]</scope>
    <source>
        <strain evidence="4 5">DSM 105722</strain>
    </source>
</reference>
<keyword evidence="5" id="KW-1185">Reference proteome</keyword>
<evidence type="ECO:0000259" key="3">
    <source>
        <dbReference type="Pfam" id="PF16344"/>
    </source>
</evidence>
<dbReference type="Pfam" id="PF04773">
    <property type="entry name" value="FecR"/>
    <property type="match status" value="1"/>
</dbReference>
<dbReference type="PANTHER" id="PTHR30273">
    <property type="entry name" value="PERIPLASMIC SIGNAL SENSOR AND SIGMA FACTOR ACTIVATOR FECR-RELATED"/>
    <property type="match status" value="1"/>
</dbReference>
<dbReference type="InterPro" id="IPR032508">
    <property type="entry name" value="FecR_C"/>
</dbReference>
<dbReference type="InterPro" id="IPR012373">
    <property type="entry name" value="Ferrdict_sens_TM"/>
</dbReference>
<dbReference type="InterPro" id="IPR006860">
    <property type="entry name" value="FecR"/>
</dbReference>
<accession>A0ABZ0FT76</accession>
<keyword evidence="1" id="KW-1133">Transmembrane helix</keyword>
<dbReference type="Proteomes" id="UP001302374">
    <property type="component" value="Chromosome"/>
</dbReference>
<dbReference type="Gene3D" id="2.60.120.1440">
    <property type="match status" value="1"/>
</dbReference>
<dbReference type="EMBL" id="CP043839">
    <property type="protein sequence ID" value="WOF11813.1"/>
    <property type="molecule type" value="Genomic_DNA"/>
</dbReference>
<dbReference type="PANTHER" id="PTHR30273:SF2">
    <property type="entry name" value="PROTEIN FECR"/>
    <property type="match status" value="1"/>
</dbReference>
<name>A0ABZ0FT76_9BACT</name>
<keyword evidence="1" id="KW-0812">Transmembrane</keyword>
<feature type="transmembrane region" description="Helical" evidence="1">
    <location>
        <begin position="97"/>
        <end position="117"/>
    </location>
</feature>
<evidence type="ECO:0000313" key="5">
    <source>
        <dbReference type="Proteomes" id="UP001302374"/>
    </source>
</evidence>